<accession>A0ABV9JM39</accession>
<evidence type="ECO:0000256" key="4">
    <source>
        <dbReference type="ARBA" id="ARBA00022475"/>
    </source>
</evidence>
<dbReference type="Proteomes" id="UP001595962">
    <property type="component" value="Unassembled WGS sequence"/>
</dbReference>
<dbReference type="EMBL" id="JBHSGB010000010">
    <property type="protein sequence ID" value="MFC4655331.1"/>
    <property type="molecule type" value="Genomic_DNA"/>
</dbReference>
<dbReference type="InterPro" id="IPR039672">
    <property type="entry name" value="MFS_2"/>
</dbReference>
<evidence type="ECO:0000256" key="1">
    <source>
        <dbReference type="ARBA" id="ARBA00004651"/>
    </source>
</evidence>
<feature type="transmembrane region" description="Helical" evidence="8">
    <location>
        <begin position="114"/>
        <end position="140"/>
    </location>
</feature>
<dbReference type="PANTHER" id="PTHR11328">
    <property type="entry name" value="MAJOR FACILITATOR SUPERFAMILY DOMAIN-CONTAINING PROTEIN"/>
    <property type="match status" value="1"/>
</dbReference>
<feature type="transmembrane region" description="Helical" evidence="8">
    <location>
        <begin position="86"/>
        <end position="108"/>
    </location>
</feature>
<keyword evidence="5 8" id="KW-0812">Transmembrane</keyword>
<feature type="transmembrane region" description="Helical" evidence="8">
    <location>
        <begin position="152"/>
        <end position="170"/>
    </location>
</feature>
<evidence type="ECO:0000256" key="5">
    <source>
        <dbReference type="ARBA" id="ARBA00022692"/>
    </source>
</evidence>
<protein>
    <submittedName>
        <fullName evidence="9">MFS transporter</fullName>
    </submittedName>
</protein>
<feature type="transmembrane region" description="Helical" evidence="8">
    <location>
        <begin position="240"/>
        <end position="263"/>
    </location>
</feature>
<evidence type="ECO:0000256" key="8">
    <source>
        <dbReference type="SAM" id="Phobius"/>
    </source>
</evidence>
<reference evidence="10" key="1">
    <citation type="journal article" date="2019" name="Int. J. Syst. Evol. Microbiol.">
        <title>The Global Catalogue of Microorganisms (GCM) 10K type strain sequencing project: providing services to taxonomists for standard genome sequencing and annotation.</title>
        <authorList>
            <consortium name="The Broad Institute Genomics Platform"/>
            <consortium name="The Broad Institute Genome Sequencing Center for Infectious Disease"/>
            <person name="Wu L."/>
            <person name="Ma J."/>
        </authorList>
    </citation>
    <scope>NUCLEOTIDE SEQUENCE [LARGE SCALE GENOMIC DNA]</scope>
    <source>
        <strain evidence="10">DT28</strain>
    </source>
</reference>
<comment type="similarity">
    <text evidence="2">Belongs to the sodium:galactoside symporter (TC 2.A.2) family.</text>
</comment>
<feature type="transmembrane region" description="Helical" evidence="8">
    <location>
        <begin position="182"/>
        <end position="207"/>
    </location>
</feature>
<dbReference type="Pfam" id="PF13347">
    <property type="entry name" value="MFS_2"/>
    <property type="match status" value="1"/>
</dbReference>
<organism evidence="9 10">
    <name type="scientific">Rheinheimera marina</name>
    <dbReference type="NCBI Taxonomy" id="1774958"/>
    <lineage>
        <taxon>Bacteria</taxon>
        <taxon>Pseudomonadati</taxon>
        <taxon>Pseudomonadota</taxon>
        <taxon>Gammaproteobacteria</taxon>
        <taxon>Chromatiales</taxon>
        <taxon>Chromatiaceae</taxon>
        <taxon>Rheinheimera</taxon>
    </lineage>
</organism>
<feature type="transmembrane region" description="Helical" evidence="8">
    <location>
        <begin position="46"/>
        <end position="65"/>
    </location>
</feature>
<keyword evidence="7 8" id="KW-0472">Membrane</keyword>
<feature type="transmembrane region" description="Helical" evidence="8">
    <location>
        <begin position="334"/>
        <end position="354"/>
    </location>
</feature>
<name>A0ABV9JM39_9GAMM</name>
<evidence type="ECO:0000313" key="10">
    <source>
        <dbReference type="Proteomes" id="UP001595962"/>
    </source>
</evidence>
<feature type="transmembrane region" description="Helical" evidence="8">
    <location>
        <begin position="423"/>
        <end position="440"/>
    </location>
</feature>
<dbReference type="InterPro" id="IPR036259">
    <property type="entry name" value="MFS_trans_sf"/>
</dbReference>
<dbReference type="PROSITE" id="PS00872">
    <property type="entry name" value="NA_GALACTOSIDE_SYMP"/>
    <property type="match status" value="1"/>
</dbReference>
<keyword evidence="6 8" id="KW-1133">Transmembrane helix</keyword>
<comment type="subcellular location">
    <subcellularLocation>
        <location evidence="1">Cell membrane</location>
        <topology evidence="1">Multi-pass membrane protein</topology>
    </subcellularLocation>
</comment>
<evidence type="ECO:0000256" key="6">
    <source>
        <dbReference type="ARBA" id="ARBA00022989"/>
    </source>
</evidence>
<gene>
    <name evidence="9" type="ORF">ACFO3I_09945</name>
</gene>
<evidence type="ECO:0000256" key="2">
    <source>
        <dbReference type="ARBA" id="ARBA00009617"/>
    </source>
</evidence>
<keyword evidence="4" id="KW-1003">Cell membrane</keyword>
<comment type="caution">
    <text evidence="9">The sequence shown here is derived from an EMBL/GenBank/DDBJ whole genome shotgun (WGS) entry which is preliminary data.</text>
</comment>
<dbReference type="InterPro" id="IPR018043">
    <property type="entry name" value="Na/Gal_symport_CS"/>
</dbReference>
<feature type="transmembrane region" description="Helical" evidence="8">
    <location>
        <begin position="283"/>
        <end position="302"/>
    </location>
</feature>
<evidence type="ECO:0000256" key="7">
    <source>
        <dbReference type="ARBA" id="ARBA00023136"/>
    </source>
</evidence>
<sequence length="476" mass="51513">MTPTSAPTALPTGPKLALGFGFLSTFFASQSVAVLAIPYYQMTLGLDPFLLALALTLPLLLGSLLGPWVGHLSDHSQSRFGRRKPFILLGSWASCISFGLIWLVPAGWADWAQLLYFVFWSLCFYVCATLVAVPMTCLAYEMSPDYHQRTEIMGFTSYFLKLGSLLYQWLFPLAQLSLFGSVFFGIQVVGWGVGIVLLGALGTVAAVGCTEKVRVSAVAAPRPPLLTSLKTLSGNTGLKVLLGLTLLQMAGGAAVASLDYYLLVYAVSAGSIEQGAVLKGWLSMAYAASGILSIPLLASLARRVGKKRALLWVYWLTLAGGIAKWFVYTPAGVNWLWLDALLCTASWTAMTMLIPSMIVDLSDQDELQHGQRRDGAFAAVHGWVTHFSAALALLATGLCLNLIHFDAHLGAAQPQSALDWMRAILSGGTVLFALLSLWLLRHYQLDATQCRKNREQLQLRQQQQTGTIGTETAGAE</sequence>
<keyword evidence="10" id="KW-1185">Reference proteome</keyword>
<dbReference type="PANTHER" id="PTHR11328:SF24">
    <property type="entry name" value="MAJOR FACILITATOR SUPERFAMILY (MFS) PROFILE DOMAIN-CONTAINING PROTEIN"/>
    <property type="match status" value="1"/>
</dbReference>
<feature type="transmembrane region" description="Helical" evidence="8">
    <location>
        <begin position="309"/>
        <end position="328"/>
    </location>
</feature>
<evidence type="ECO:0000313" key="9">
    <source>
        <dbReference type="EMBL" id="MFC4655331.1"/>
    </source>
</evidence>
<dbReference type="RefSeq" id="WP_377333831.1">
    <property type="nucleotide sequence ID" value="NZ_JBHSGB010000010.1"/>
</dbReference>
<evidence type="ECO:0000256" key="3">
    <source>
        <dbReference type="ARBA" id="ARBA00022448"/>
    </source>
</evidence>
<keyword evidence="3" id="KW-0813">Transport</keyword>
<dbReference type="Gene3D" id="1.20.1250.20">
    <property type="entry name" value="MFS general substrate transporter like domains"/>
    <property type="match status" value="2"/>
</dbReference>
<feature type="transmembrane region" description="Helical" evidence="8">
    <location>
        <begin position="375"/>
        <end position="403"/>
    </location>
</feature>
<dbReference type="SUPFAM" id="SSF103473">
    <property type="entry name" value="MFS general substrate transporter"/>
    <property type="match status" value="1"/>
</dbReference>
<proteinExistence type="inferred from homology"/>